<dbReference type="Pfam" id="PF04616">
    <property type="entry name" value="Glyco_hydro_43"/>
    <property type="match status" value="1"/>
</dbReference>
<organism evidence="4">
    <name type="scientific">bioreactor metagenome</name>
    <dbReference type="NCBI Taxonomy" id="1076179"/>
    <lineage>
        <taxon>unclassified sequences</taxon>
        <taxon>metagenomes</taxon>
        <taxon>ecological metagenomes</taxon>
    </lineage>
</organism>
<comment type="caution">
    <text evidence="4">The sequence shown here is derived from an EMBL/GenBank/DDBJ whole genome shotgun (WGS) entry which is preliminary data.</text>
</comment>
<dbReference type="GO" id="GO:0005975">
    <property type="term" value="P:carbohydrate metabolic process"/>
    <property type="evidence" value="ECO:0007669"/>
    <property type="project" value="InterPro"/>
</dbReference>
<dbReference type="Gene3D" id="2.115.10.20">
    <property type="entry name" value="Glycosyl hydrolase domain, family 43"/>
    <property type="match status" value="1"/>
</dbReference>
<evidence type="ECO:0000313" key="4">
    <source>
        <dbReference type="EMBL" id="MPN23701.1"/>
    </source>
</evidence>
<dbReference type="GO" id="GO:0004553">
    <property type="term" value="F:hydrolase activity, hydrolyzing O-glycosyl compounds"/>
    <property type="evidence" value="ECO:0007669"/>
    <property type="project" value="InterPro"/>
</dbReference>
<comment type="similarity">
    <text evidence="1">Belongs to the glycosyl hydrolase 43 family.</text>
</comment>
<dbReference type="InterPro" id="IPR023296">
    <property type="entry name" value="Glyco_hydro_beta-prop_sf"/>
</dbReference>
<protein>
    <submittedName>
        <fullName evidence="4">Uncharacterized protein</fullName>
    </submittedName>
</protein>
<name>A0A645G9Y0_9ZZZZ</name>
<keyword evidence="2" id="KW-0378">Hydrolase</keyword>
<evidence type="ECO:0000256" key="3">
    <source>
        <dbReference type="ARBA" id="ARBA00023295"/>
    </source>
</evidence>
<dbReference type="PANTHER" id="PTHR22925">
    <property type="entry name" value="GLYCOSYL HYDROLASE 43 FAMILY MEMBER"/>
    <property type="match status" value="1"/>
</dbReference>
<keyword evidence="3" id="KW-0326">Glycosidase</keyword>
<proteinExistence type="inferred from homology"/>
<dbReference type="EMBL" id="VSSQ01072289">
    <property type="protein sequence ID" value="MPN23701.1"/>
    <property type="molecule type" value="Genomic_DNA"/>
</dbReference>
<reference evidence="4" key="1">
    <citation type="submission" date="2019-08" db="EMBL/GenBank/DDBJ databases">
        <authorList>
            <person name="Kucharzyk K."/>
            <person name="Murdoch R.W."/>
            <person name="Higgins S."/>
            <person name="Loffler F."/>
        </authorList>
    </citation>
    <scope>NUCLEOTIDE SEQUENCE</scope>
</reference>
<dbReference type="SUPFAM" id="SSF75005">
    <property type="entry name" value="Arabinanase/levansucrase/invertase"/>
    <property type="match status" value="1"/>
</dbReference>
<dbReference type="InterPro" id="IPR006710">
    <property type="entry name" value="Glyco_hydro_43"/>
</dbReference>
<dbReference type="AlphaFoldDB" id="A0A645G9Y0"/>
<dbReference type="PANTHER" id="PTHR22925:SF3">
    <property type="entry name" value="GLYCOSYL HYDROLASE FAMILY PROTEIN 43"/>
    <property type="match status" value="1"/>
</dbReference>
<evidence type="ECO:0000256" key="1">
    <source>
        <dbReference type="ARBA" id="ARBA00009865"/>
    </source>
</evidence>
<evidence type="ECO:0000256" key="2">
    <source>
        <dbReference type="ARBA" id="ARBA00022801"/>
    </source>
</evidence>
<accession>A0A645G9Y0</accession>
<sequence length="161" mass="18580">MCRDMNLFVDDDGKACHIYSSEHNSTIHIAELTDDYLDWSGRYARVFPFAWNEGLALFKRNGFYFLLMSGCTSWTPNAARSAVARNIFGPWTMLGNPCRGEGAEITFGAQSSAVFQAGGRHIAMLDLWNPENFIDSRYLWLELEFPEEDRFRMRRHRPALQ</sequence>
<gene>
    <name evidence="4" type="ORF">SDC9_171094</name>
</gene>